<keyword evidence="2" id="KW-1185">Reference proteome</keyword>
<accession>A0A5J6MIZ7</accession>
<sequence>MKTRALWWGAVAGVLALGVALWGPIVSNVDQPKYTVVASDKNIEVRDYPPMIVAEVEVAGERRKAIREGFRTIADYIFGNNLSAQKVAMTAPVTQQASEKIAMTAPVTQQGDGEAWRVRFVMPANYTMETLPKPRNPAVELKKIEGKRFAVIRFSGMAGEPSLERHMDELKTYLGARKITSLAAPTYAFYNPPWTLPFLRRNEIMIEIAH</sequence>
<dbReference type="PANTHER" id="PTHR11220">
    <property type="entry name" value="HEME-BINDING PROTEIN-RELATED"/>
    <property type="match status" value="1"/>
</dbReference>
<proteinExistence type="predicted"/>
<dbReference type="AlphaFoldDB" id="A0A5J6MIZ7"/>
<dbReference type="PANTHER" id="PTHR11220:SF58">
    <property type="entry name" value="SOUL HEME-BINDING FAMILY PROTEIN"/>
    <property type="match status" value="1"/>
</dbReference>
<evidence type="ECO:0000313" key="1">
    <source>
        <dbReference type="EMBL" id="QEX17373.1"/>
    </source>
</evidence>
<gene>
    <name evidence="1" type="ORF">FRZ44_26710</name>
</gene>
<organism evidence="1 2">
    <name type="scientific">Hypericibacter terrae</name>
    <dbReference type="NCBI Taxonomy" id="2602015"/>
    <lineage>
        <taxon>Bacteria</taxon>
        <taxon>Pseudomonadati</taxon>
        <taxon>Pseudomonadota</taxon>
        <taxon>Alphaproteobacteria</taxon>
        <taxon>Rhodospirillales</taxon>
        <taxon>Dongiaceae</taxon>
        <taxon>Hypericibacter</taxon>
    </lineage>
</organism>
<dbReference type="EMBL" id="CP042906">
    <property type="protein sequence ID" value="QEX17373.1"/>
    <property type="molecule type" value="Genomic_DNA"/>
</dbReference>
<dbReference type="SUPFAM" id="SSF55136">
    <property type="entry name" value="Probable bacterial effector-binding domain"/>
    <property type="match status" value="1"/>
</dbReference>
<name>A0A5J6MIZ7_9PROT</name>
<dbReference type="InterPro" id="IPR011256">
    <property type="entry name" value="Reg_factor_effector_dom_sf"/>
</dbReference>
<dbReference type="Pfam" id="PF04832">
    <property type="entry name" value="SOUL"/>
    <property type="match status" value="1"/>
</dbReference>
<evidence type="ECO:0000313" key="2">
    <source>
        <dbReference type="Proteomes" id="UP000326202"/>
    </source>
</evidence>
<reference evidence="1 2" key="1">
    <citation type="submission" date="2019-08" db="EMBL/GenBank/DDBJ databases">
        <title>Hyperibacter terrae gen. nov., sp. nov. and Hyperibacter viscosus sp. nov., two new members in the family Rhodospirillaceae isolated from the rhizosphere of Hypericum perforatum.</title>
        <authorList>
            <person name="Noviana Z."/>
        </authorList>
    </citation>
    <scope>NUCLEOTIDE SEQUENCE [LARGE SCALE GENOMIC DNA]</scope>
    <source>
        <strain evidence="1 2">R5913</strain>
    </source>
</reference>
<dbReference type="OrthoDB" id="2156220at2"/>
<dbReference type="Proteomes" id="UP000326202">
    <property type="component" value="Chromosome"/>
</dbReference>
<dbReference type="KEGG" id="htq:FRZ44_26710"/>
<protein>
    <submittedName>
        <fullName evidence="1">Heme-binding protein</fullName>
    </submittedName>
</protein>
<dbReference type="InterPro" id="IPR006917">
    <property type="entry name" value="SOUL_heme-bd"/>
</dbReference>
<dbReference type="Gene3D" id="3.20.80.10">
    <property type="entry name" value="Regulatory factor, effector binding domain"/>
    <property type="match status" value="1"/>
</dbReference>